<gene>
    <name evidence="2" type="ORF">DL764_000328</name>
</gene>
<comment type="caution">
    <text evidence="2">The sequence shown here is derived from an EMBL/GenBank/DDBJ whole genome shotgun (WGS) entry which is preliminary data.</text>
</comment>
<feature type="compositionally biased region" description="Basic and acidic residues" evidence="1">
    <location>
        <begin position="7"/>
        <end position="16"/>
    </location>
</feature>
<feature type="compositionally biased region" description="Basic and acidic residues" evidence="1">
    <location>
        <begin position="25"/>
        <end position="41"/>
    </location>
</feature>
<dbReference type="EMBL" id="QJNU01000010">
    <property type="protein sequence ID" value="RYP10892.1"/>
    <property type="molecule type" value="Genomic_DNA"/>
</dbReference>
<dbReference type="OrthoDB" id="4917326at2759"/>
<evidence type="ECO:0000313" key="3">
    <source>
        <dbReference type="Proteomes" id="UP000293360"/>
    </source>
</evidence>
<sequence length="255" mass="28930">MSSGKITDARKEELRNLQDGYEEMEEKKKEEQETLEKKKKELEELQEQLTELADRITTEEERLVSAASRSSQKARGKELGLGLAIGAVDAVAPIRLPQDVGAPIVREPVLSYVRTGHGDFAWYHRKLKHDDAKLNCSCGSEKDPEHLPRCGFPPGVKYYNNNNNNNPISDTAHTSRWMYDSAKMADKVEDAKATAYNGSNKRNTIQERQAMYRMLDRKNFEGIADVEIDKFLVKSGTVPPWAMDDDDPMKPESRL</sequence>
<evidence type="ECO:0000313" key="2">
    <source>
        <dbReference type="EMBL" id="RYP10892.1"/>
    </source>
</evidence>
<protein>
    <submittedName>
        <fullName evidence="2">Uncharacterized protein</fullName>
    </submittedName>
</protein>
<organism evidence="2 3">
    <name type="scientific">Monosporascus ibericus</name>
    <dbReference type="NCBI Taxonomy" id="155417"/>
    <lineage>
        <taxon>Eukaryota</taxon>
        <taxon>Fungi</taxon>
        <taxon>Dikarya</taxon>
        <taxon>Ascomycota</taxon>
        <taxon>Pezizomycotina</taxon>
        <taxon>Sordariomycetes</taxon>
        <taxon>Xylariomycetidae</taxon>
        <taxon>Xylariales</taxon>
        <taxon>Xylariales incertae sedis</taxon>
        <taxon>Monosporascus</taxon>
    </lineage>
</organism>
<dbReference type="Proteomes" id="UP000293360">
    <property type="component" value="Unassembled WGS sequence"/>
</dbReference>
<feature type="region of interest" description="Disordered" evidence="1">
    <location>
        <begin position="1"/>
        <end position="41"/>
    </location>
</feature>
<evidence type="ECO:0000256" key="1">
    <source>
        <dbReference type="SAM" id="MobiDB-lite"/>
    </source>
</evidence>
<keyword evidence="3" id="KW-1185">Reference proteome</keyword>
<accession>A0A4Q4TVI0</accession>
<reference evidence="2 3" key="1">
    <citation type="submission" date="2018-06" db="EMBL/GenBank/DDBJ databases">
        <title>Complete Genomes of Monosporascus.</title>
        <authorList>
            <person name="Robinson A.J."/>
            <person name="Natvig D.O."/>
        </authorList>
    </citation>
    <scope>NUCLEOTIDE SEQUENCE [LARGE SCALE GENOMIC DNA]</scope>
    <source>
        <strain evidence="2 3">CBS 110550</strain>
    </source>
</reference>
<dbReference type="AlphaFoldDB" id="A0A4Q4TVI0"/>
<proteinExistence type="predicted"/>
<name>A0A4Q4TVI0_9PEZI</name>